<evidence type="ECO:0000256" key="3">
    <source>
        <dbReference type="ARBA" id="ARBA00022692"/>
    </source>
</evidence>
<dbReference type="RefSeq" id="WP_244407431.1">
    <property type="nucleotide sequence ID" value="NZ_AP025637.1"/>
</dbReference>
<evidence type="ECO:0000259" key="7">
    <source>
        <dbReference type="Pfam" id="PF00482"/>
    </source>
</evidence>
<evidence type="ECO:0000256" key="4">
    <source>
        <dbReference type="ARBA" id="ARBA00022989"/>
    </source>
</evidence>
<feature type="transmembrane region" description="Helical" evidence="6">
    <location>
        <begin position="108"/>
        <end position="130"/>
    </location>
</feature>
<name>A0ABN6P401_9PROT</name>
<feature type="transmembrane region" description="Helical" evidence="6">
    <location>
        <begin position="12"/>
        <end position="31"/>
    </location>
</feature>
<feature type="domain" description="Type II secretion system protein GspF" evidence="7">
    <location>
        <begin position="174"/>
        <end position="302"/>
    </location>
</feature>
<proteinExistence type="predicted"/>
<evidence type="ECO:0000256" key="2">
    <source>
        <dbReference type="ARBA" id="ARBA00022475"/>
    </source>
</evidence>
<keyword evidence="4 6" id="KW-1133">Transmembrane helix</keyword>
<feature type="transmembrane region" description="Helical" evidence="6">
    <location>
        <begin position="281"/>
        <end position="303"/>
    </location>
</feature>
<keyword evidence="3 6" id="KW-0812">Transmembrane</keyword>
<comment type="subcellular location">
    <subcellularLocation>
        <location evidence="1">Cell membrane</location>
        <topology evidence="1">Multi-pass membrane protein</topology>
    </subcellularLocation>
</comment>
<protein>
    <submittedName>
        <fullName evidence="8">Pilus assembly protein TadC</fullName>
    </submittedName>
</protein>
<keyword evidence="2" id="KW-1003">Cell membrane</keyword>
<gene>
    <name evidence="8" type="ORF">Rmf_31250</name>
</gene>
<keyword evidence="5 6" id="KW-0472">Membrane</keyword>
<evidence type="ECO:0000256" key="1">
    <source>
        <dbReference type="ARBA" id="ARBA00004651"/>
    </source>
</evidence>
<accession>A0ABN6P401</accession>
<organism evidence="8 9">
    <name type="scientific">Roseomonas fluvialis</name>
    <dbReference type="NCBI Taxonomy" id="1750527"/>
    <lineage>
        <taxon>Bacteria</taxon>
        <taxon>Pseudomonadati</taxon>
        <taxon>Pseudomonadota</taxon>
        <taxon>Alphaproteobacteria</taxon>
        <taxon>Acetobacterales</taxon>
        <taxon>Roseomonadaceae</taxon>
        <taxon>Roseomonas</taxon>
    </lineage>
</organism>
<dbReference type="PANTHER" id="PTHR35007:SF2">
    <property type="entry name" value="PILUS ASSEMBLE PROTEIN"/>
    <property type="match status" value="1"/>
</dbReference>
<dbReference type="EMBL" id="AP025637">
    <property type="protein sequence ID" value="BDG73196.1"/>
    <property type="molecule type" value="Genomic_DNA"/>
</dbReference>
<evidence type="ECO:0000256" key="6">
    <source>
        <dbReference type="SAM" id="Phobius"/>
    </source>
</evidence>
<dbReference type="InterPro" id="IPR018076">
    <property type="entry name" value="T2SS_GspF_dom"/>
</dbReference>
<evidence type="ECO:0000256" key="5">
    <source>
        <dbReference type="ARBA" id="ARBA00023136"/>
    </source>
</evidence>
<dbReference type="Proteomes" id="UP000831327">
    <property type="component" value="Chromosome"/>
</dbReference>
<evidence type="ECO:0000313" key="9">
    <source>
        <dbReference type="Proteomes" id="UP000831327"/>
    </source>
</evidence>
<dbReference type="PANTHER" id="PTHR35007">
    <property type="entry name" value="INTEGRAL MEMBRANE PROTEIN-RELATED"/>
    <property type="match status" value="1"/>
</dbReference>
<sequence length="323" mass="35068">MLDSIAEAGLLPILAVAVAVCMAIIAAIVLARGAEDRDIAGRVQSVLRPAEVDRAGADAGLNAAAAPFRRIGERLRNTTLVSEKDLEEFQLAVAAAGLNPRAAVPTFIGVKAVLMLGLPLVAGLYCYFNTVDPLRIVIIVFGAILFGMFGPNMFLTYLKRKHQEKLRKGLPDALDLLVVTAEAGMGIETALDRVAREIENNNRPLAISFLVLVQELRMLPDRRQALERFAQRSDFEGFKRLGGTLSQTLKYGTPLAQALRVLAAEMRQDRMLRIEEKAIRLPAVLVIPLILFIMPAVFISLVGPSVLQLRGGLLQGAGENARQ</sequence>
<evidence type="ECO:0000313" key="8">
    <source>
        <dbReference type="EMBL" id="BDG73196.1"/>
    </source>
</evidence>
<feature type="transmembrane region" description="Helical" evidence="6">
    <location>
        <begin position="136"/>
        <end position="158"/>
    </location>
</feature>
<dbReference type="Pfam" id="PF00482">
    <property type="entry name" value="T2SSF"/>
    <property type="match status" value="1"/>
</dbReference>
<keyword evidence="9" id="KW-1185">Reference proteome</keyword>
<reference evidence="8 9" key="1">
    <citation type="journal article" date="2016" name="Microbes Environ.">
        <title>Phylogenetically diverse aerobic anoxygenic phototrophic bacteria isolated from epilithic biofilms in Tama river, Japan.</title>
        <authorList>
            <person name="Hirose S."/>
            <person name="Matsuura K."/>
            <person name="Haruta S."/>
        </authorList>
    </citation>
    <scope>NUCLEOTIDE SEQUENCE [LARGE SCALE GENOMIC DNA]</scope>
    <source>
        <strain evidence="8 9">S08</strain>
    </source>
</reference>